<reference evidence="2 3" key="2">
    <citation type="submission" date="2017-10" db="EMBL/GenBank/DDBJ databases">
        <title>Extensive intraspecific genome diversity in a model arbuscular mycorrhizal fungus.</title>
        <authorList>
            <person name="Chen E.C.H."/>
            <person name="Morin E."/>
            <person name="Baudet D."/>
            <person name="Noel J."/>
            <person name="Ndikumana S."/>
            <person name="Charron P."/>
            <person name="St-Onge C."/>
            <person name="Giorgi J."/>
            <person name="Grigoriev I.V."/>
            <person name="Roux C."/>
            <person name="Martin F.M."/>
            <person name="Corradi N."/>
        </authorList>
    </citation>
    <scope>NUCLEOTIDE SEQUENCE [LARGE SCALE GENOMIC DNA]</scope>
    <source>
        <strain evidence="2 3">C2</strain>
    </source>
</reference>
<dbReference type="Proteomes" id="UP000233469">
    <property type="component" value="Unassembled WGS sequence"/>
</dbReference>
<dbReference type="PROSITE" id="PS50011">
    <property type="entry name" value="PROTEIN_KINASE_DOM"/>
    <property type="match status" value="1"/>
</dbReference>
<evidence type="ECO:0000259" key="1">
    <source>
        <dbReference type="PROSITE" id="PS50011"/>
    </source>
</evidence>
<dbReference type="InterPro" id="IPR000719">
    <property type="entry name" value="Prot_kinase_dom"/>
</dbReference>
<organism evidence="2 3">
    <name type="scientific">Rhizophagus irregularis</name>
    <dbReference type="NCBI Taxonomy" id="588596"/>
    <lineage>
        <taxon>Eukaryota</taxon>
        <taxon>Fungi</taxon>
        <taxon>Fungi incertae sedis</taxon>
        <taxon>Mucoromycota</taxon>
        <taxon>Glomeromycotina</taxon>
        <taxon>Glomeromycetes</taxon>
        <taxon>Glomerales</taxon>
        <taxon>Glomeraceae</taxon>
        <taxon>Rhizophagus</taxon>
    </lineage>
</organism>
<keyword evidence="2" id="KW-0808">Transferase</keyword>
<protein>
    <submittedName>
        <fullName evidence="2">Kinase-like protein</fullName>
    </submittedName>
</protein>
<comment type="caution">
    <text evidence="2">The sequence shown here is derived from an EMBL/GenBank/DDBJ whole genome shotgun (WGS) entry which is preliminary data.</text>
</comment>
<dbReference type="InterPro" id="IPR011009">
    <property type="entry name" value="Kinase-like_dom_sf"/>
</dbReference>
<proteinExistence type="predicted"/>
<accession>A0A2N1MZ46</accession>
<gene>
    <name evidence="2" type="ORF">RhiirC2_784194</name>
</gene>
<evidence type="ECO:0000313" key="3">
    <source>
        <dbReference type="Proteomes" id="UP000233469"/>
    </source>
</evidence>
<dbReference type="GO" id="GO:0005524">
    <property type="term" value="F:ATP binding"/>
    <property type="evidence" value="ECO:0007669"/>
    <property type="project" value="InterPro"/>
</dbReference>
<dbReference type="PANTHER" id="PTHR44329">
    <property type="entry name" value="SERINE/THREONINE-PROTEIN KINASE TNNI3K-RELATED"/>
    <property type="match status" value="1"/>
</dbReference>
<sequence>MRIKSLFKKSNTEKCIACGDMYINKPAGTCYYKWCKPCRKKWTSGNKNIDNLIHVMKSLKTNYWTIFEWIPYSRFDDIKKIRKGNFSTAIWKDGPLCWDGEHVRDRGRRRNEIKVVLKCLDSEVFNSEAFDSKEFVSKKFDREEFSEKFLNKVLKEYAIREYYKYINHEIYGVSQDPITKDYLLVCDNFLTTICLECGERYTDINMNWCNPCKVNYNHINSFSEDEKIDNIIYEMQLKIGHPDDIIFEWIPYNQFNYIKEIGKGTLATAIWKDGPLFWHSKNEEYIRNSDEAVVLEYFDFKEFVSVKVLEEYSIKSYSNKKIYGISQDPITKDYLLILNNKYLEKFCVNCVEQYTNENILCKINYQREYFITWTSGNEKTDNFIREMLLKIDVCKDIFFEWIPYNRFSNIEKIDQGGFAKVYSAIWKDGPLRYYKDKNEWIRDSDKKVALKCLNNSQNITNKFLNEVKAYLIYNPDKILRVYGISQDPDTKNYIMVLQYAEGRNFNYWINRNSKYFNWLIKLKVLSSIISGLKEIHQKLMVHRDFHIGNILFKEIHLFTSNYISDMGLCGEIGNIDETNIYGVMPYMAPEVLRGKPYTQAADIYSFGMIMYFIATEKQPFSHCAHDHLLVLDICRGNRPEIDEPEAPKCYIDLMKKCWDSNPTNRPNASEIEKFIISFHNSYCRNEIKRDDNDKIEEQFK</sequence>
<dbReference type="InterPro" id="IPR051681">
    <property type="entry name" value="Ser/Thr_Kinases-Pseudokinases"/>
</dbReference>
<evidence type="ECO:0000313" key="2">
    <source>
        <dbReference type="EMBL" id="PKK66915.1"/>
    </source>
</evidence>
<dbReference type="SUPFAM" id="SSF56112">
    <property type="entry name" value="Protein kinase-like (PK-like)"/>
    <property type="match status" value="1"/>
</dbReference>
<dbReference type="VEuPathDB" id="FungiDB:FUN_003836"/>
<dbReference type="EMBL" id="LLXL01001029">
    <property type="protein sequence ID" value="PKK66915.1"/>
    <property type="molecule type" value="Genomic_DNA"/>
</dbReference>
<dbReference type="InterPro" id="IPR001245">
    <property type="entry name" value="Ser-Thr/Tyr_kinase_cat_dom"/>
</dbReference>
<feature type="domain" description="Protein kinase" evidence="1">
    <location>
        <begin position="407"/>
        <end position="682"/>
    </location>
</feature>
<reference evidence="2 3" key="1">
    <citation type="submission" date="2016-04" db="EMBL/GenBank/DDBJ databases">
        <title>Genome analyses suggest a sexual origin of heterokaryosis in a supposedly ancient asexual fungus.</title>
        <authorList>
            <person name="Ropars J."/>
            <person name="Sedzielewska K."/>
            <person name="Noel J."/>
            <person name="Charron P."/>
            <person name="Farinelli L."/>
            <person name="Marton T."/>
            <person name="Kruger M."/>
            <person name="Pelin A."/>
            <person name="Brachmann A."/>
            <person name="Corradi N."/>
        </authorList>
    </citation>
    <scope>NUCLEOTIDE SEQUENCE [LARGE SCALE GENOMIC DNA]</scope>
    <source>
        <strain evidence="2 3">C2</strain>
    </source>
</reference>
<keyword evidence="2" id="KW-0418">Kinase</keyword>
<dbReference type="VEuPathDB" id="FungiDB:RhiirA1_476053"/>
<name>A0A2N1MZ46_9GLOM</name>
<dbReference type="Gene3D" id="1.10.510.10">
    <property type="entry name" value="Transferase(Phosphotransferase) domain 1"/>
    <property type="match status" value="1"/>
</dbReference>
<dbReference type="VEuPathDB" id="FungiDB:RhiirFUN_005977"/>
<dbReference type="AlphaFoldDB" id="A0A2N1MZ46"/>
<dbReference type="Pfam" id="PF07714">
    <property type="entry name" value="PK_Tyr_Ser-Thr"/>
    <property type="match status" value="1"/>
</dbReference>
<dbReference type="GO" id="GO:0004674">
    <property type="term" value="F:protein serine/threonine kinase activity"/>
    <property type="evidence" value="ECO:0007669"/>
    <property type="project" value="TreeGrafter"/>
</dbReference>